<gene>
    <name evidence="2" type="primary">20353322</name>
    <name evidence="1" type="ORF">GGTG_12864</name>
</gene>
<reference evidence="2" key="4">
    <citation type="journal article" date="2015" name="G3 (Bethesda)">
        <title>Genome sequences of three phytopathogenic species of the Magnaporthaceae family of fungi.</title>
        <authorList>
            <person name="Okagaki L.H."/>
            <person name="Nunes C.C."/>
            <person name="Sailsbery J."/>
            <person name="Clay B."/>
            <person name="Brown D."/>
            <person name="John T."/>
            <person name="Oh Y."/>
            <person name="Young N."/>
            <person name="Fitzgerald M."/>
            <person name="Haas B.J."/>
            <person name="Zeng Q."/>
            <person name="Young S."/>
            <person name="Adiconis X."/>
            <person name="Fan L."/>
            <person name="Levin J.Z."/>
            <person name="Mitchell T.K."/>
            <person name="Okubara P.A."/>
            <person name="Farman M.L."/>
            <person name="Kohn L.M."/>
            <person name="Birren B."/>
            <person name="Ma L.-J."/>
            <person name="Dean R.A."/>
        </authorList>
    </citation>
    <scope>NUCLEOTIDE SEQUENCE</scope>
    <source>
        <strain evidence="2">R3-111a-1</strain>
    </source>
</reference>
<evidence type="ECO:0000313" key="2">
    <source>
        <dbReference type="EnsemblFungi" id="EJT69244"/>
    </source>
</evidence>
<evidence type="ECO:0000313" key="1">
    <source>
        <dbReference type="EMBL" id="EJT69244.1"/>
    </source>
</evidence>
<reference evidence="1" key="3">
    <citation type="submission" date="2010-09" db="EMBL/GenBank/DDBJ databases">
        <title>Annotation of Gaeumannomyces graminis var. tritici R3-111a-1.</title>
        <authorList>
            <consortium name="The Broad Institute Genome Sequencing Platform"/>
            <person name="Ma L.-J."/>
            <person name="Dead R."/>
            <person name="Young S.K."/>
            <person name="Zeng Q."/>
            <person name="Gargeya S."/>
            <person name="Fitzgerald M."/>
            <person name="Haas B."/>
            <person name="Abouelleil A."/>
            <person name="Alvarado L."/>
            <person name="Arachchi H.M."/>
            <person name="Berlin A."/>
            <person name="Brown A."/>
            <person name="Chapman S.B."/>
            <person name="Chen Z."/>
            <person name="Dunbar C."/>
            <person name="Freedman E."/>
            <person name="Gearin G."/>
            <person name="Gellesch M."/>
            <person name="Goldberg J."/>
            <person name="Griggs A."/>
            <person name="Gujja S."/>
            <person name="Heiman D."/>
            <person name="Howarth C."/>
            <person name="Larson L."/>
            <person name="Lui A."/>
            <person name="MacDonald P.J.P."/>
            <person name="Mehta T."/>
            <person name="Montmayeur A."/>
            <person name="Murphy C."/>
            <person name="Neiman D."/>
            <person name="Pearson M."/>
            <person name="Priest M."/>
            <person name="Roberts A."/>
            <person name="Saif S."/>
            <person name="Shea T."/>
            <person name="Shenoy N."/>
            <person name="Sisk P."/>
            <person name="Stolte C."/>
            <person name="Sykes S."/>
            <person name="Yandava C."/>
            <person name="Wortman J."/>
            <person name="Nusbaum C."/>
            <person name="Birren B."/>
        </authorList>
    </citation>
    <scope>NUCLEOTIDE SEQUENCE</scope>
    <source>
        <strain evidence="1">R3-111a-1</strain>
    </source>
</reference>
<dbReference type="HOGENOM" id="CLU_2996599_0_0_1"/>
<dbReference type="EMBL" id="GL385404">
    <property type="protein sequence ID" value="EJT69244.1"/>
    <property type="molecule type" value="Genomic_DNA"/>
</dbReference>
<organism evidence="1">
    <name type="scientific">Gaeumannomyces tritici (strain R3-111a-1)</name>
    <name type="common">Wheat and barley take-all root rot fungus</name>
    <name type="synonym">Gaeumannomyces graminis var. tritici</name>
    <dbReference type="NCBI Taxonomy" id="644352"/>
    <lineage>
        <taxon>Eukaryota</taxon>
        <taxon>Fungi</taxon>
        <taxon>Dikarya</taxon>
        <taxon>Ascomycota</taxon>
        <taxon>Pezizomycotina</taxon>
        <taxon>Sordariomycetes</taxon>
        <taxon>Sordariomycetidae</taxon>
        <taxon>Magnaporthales</taxon>
        <taxon>Magnaporthaceae</taxon>
        <taxon>Gaeumannomyces</taxon>
    </lineage>
</organism>
<evidence type="ECO:0000313" key="3">
    <source>
        <dbReference type="Proteomes" id="UP000006039"/>
    </source>
</evidence>
<proteinExistence type="predicted"/>
<reference evidence="3" key="1">
    <citation type="submission" date="2010-07" db="EMBL/GenBank/DDBJ databases">
        <title>The genome sequence of Gaeumannomyces graminis var. tritici strain R3-111a-1.</title>
        <authorList>
            <consortium name="The Broad Institute Genome Sequencing Platform"/>
            <person name="Ma L.-J."/>
            <person name="Dead R."/>
            <person name="Young S."/>
            <person name="Zeng Q."/>
            <person name="Koehrsen M."/>
            <person name="Alvarado L."/>
            <person name="Berlin A."/>
            <person name="Chapman S.B."/>
            <person name="Chen Z."/>
            <person name="Freedman E."/>
            <person name="Gellesch M."/>
            <person name="Goldberg J."/>
            <person name="Griggs A."/>
            <person name="Gujja S."/>
            <person name="Heilman E.R."/>
            <person name="Heiman D."/>
            <person name="Hepburn T."/>
            <person name="Howarth C."/>
            <person name="Jen D."/>
            <person name="Larson L."/>
            <person name="Mehta T."/>
            <person name="Neiman D."/>
            <person name="Pearson M."/>
            <person name="Roberts A."/>
            <person name="Saif S."/>
            <person name="Shea T."/>
            <person name="Shenoy N."/>
            <person name="Sisk P."/>
            <person name="Stolte C."/>
            <person name="Sykes S."/>
            <person name="Walk T."/>
            <person name="White J."/>
            <person name="Yandava C."/>
            <person name="Haas B."/>
            <person name="Nusbaum C."/>
            <person name="Birren B."/>
        </authorList>
    </citation>
    <scope>NUCLEOTIDE SEQUENCE [LARGE SCALE GENOMIC DNA]</scope>
    <source>
        <strain evidence="3">R3-111a-1</strain>
    </source>
</reference>
<dbReference type="VEuPathDB" id="FungiDB:GGTG_12864"/>
<reference evidence="2" key="5">
    <citation type="submission" date="2018-04" db="UniProtKB">
        <authorList>
            <consortium name="EnsemblFungi"/>
        </authorList>
    </citation>
    <scope>IDENTIFICATION</scope>
    <source>
        <strain evidence="2">R3-111a-1</strain>
    </source>
</reference>
<sequence length="57" mass="6329">MGCDFGPDISDFGFWRIHAVLGQEVNFGIRPPPLKLTLQGVRVGEPQVYNIDVLGCR</sequence>
<keyword evidence="3" id="KW-1185">Reference proteome</keyword>
<name>J3PH84_GAET3</name>
<dbReference type="Proteomes" id="UP000006039">
    <property type="component" value="Unassembled WGS sequence"/>
</dbReference>
<dbReference type="EnsemblFungi" id="EJT69244">
    <property type="protein sequence ID" value="EJT69244"/>
    <property type="gene ID" value="GGTG_12864"/>
</dbReference>
<dbReference type="RefSeq" id="XP_009229029.1">
    <property type="nucleotide sequence ID" value="XM_009230765.1"/>
</dbReference>
<accession>J3PH84</accession>
<dbReference type="AlphaFoldDB" id="J3PH84"/>
<dbReference type="GeneID" id="20353322"/>
<reference evidence="1" key="2">
    <citation type="submission" date="2010-07" db="EMBL/GenBank/DDBJ databases">
        <authorList>
            <consortium name="The Broad Institute Genome Sequencing Platform"/>
            <consortium name="Broad Institute Genome Sequencing Center for Infectious Disease"/>
            <person name="Ma L.-J."/>
            <person name="Dead R."/>
            <person name="Young S."/>
            <person name="Zeng Q."/>
            <person name="Koehrsen M."/>
            <person name="Alvarado L."/>
            <person name="Berlin A."/>
            <person name="Chapman S.B."/>
            <person name="Chen Z."/>
            <person name="Freedman E."/>
            <person name="Gellesch M."/>
            <person name="Goldberg J."/>
            <person name="Griggs A."/>
            <person name="Gujja S."/>
            <person name="Heilman E.R."/>
            <person name="Heiman D."/>
            <person name="Hepburn T."/>
            <person name="Howarth C."/>
            <person name="Jen D."/>
            <person name="Larson L."/>
            <person name="Mehta T."/>
            <person name="Neiman D."/>
            <person name="Pearson M."/>
            <person name="Roberts A."/>
            <person name="Saif S."/>
            <person name="Shea T."/>
            <person name="Shenoy N."/>
            <person name="Sisk P."/>
            <person name="Stolte C."/>
            <person name="Sykes S."/>
            <person name="Walk T."/>
            <person name="White J."/>
            <person name="Yandava C."/>
            <person name="Haas B."/>
            <person name="Nusbaum C."/>
            <person name="Birren B."/>
        </authorList>
    </citation>
    <scope>NUCLEOTIDE SEQUENCE</scope>
    <source>
        <strain evidence="1">R3-111a-1</strain>
    </source>
</reference>
<protein>
    <submittedName>
        <fullName evidence="1 2">Uncharacterized protein</fullName>
    </submittedName>
</protein>